<evidence type="ECO:0000313" key="4">
    <source>
        <dbReference type="RefSeq" id="XP_017346355.1"/>
    </source>
</evidence>
<gene>
    <name evidence="3 4" type="primary">rwdd2b</name>
</gene>
<dbReference type="GeneID" id="108277868"/>
<dbReference type="InterPro" id="IPR016135">
    <property type="entry name" value="UBQ-conjugating_enzyme/RWD"/>
</dbReference>
<organism evidence="2 3">
    <name type="scientific">Ictalurus punctatus</name>
    <name type="common">Channel catfish</name>
    <name type="synonym">Silurus punctatus</name>
    <dbReference type="NCBI Taxonomy" id="7998"/>
    <lineage>
        <taxon>Eukaryota</taxon>
        <taxon>Metazoa</taxon>
        <taxon>Chordata</taxon>
        <taxon>Craniata</taxon>
        <taxon>Vertebrata</taxon>
        <taxon>Euteleostomi</taxon>
        <taxon>Actinopterygii</taxon>
        <taxon>Neopterygii</taxon>
        <taxon>Teleostei</taxon>
        <taxon>Ostariophysi</taxon>
        <taxon>Siluriformes</taxon>
        <taxon>Ictaluridae</taxon>
        <taxon>Ictalurus</taxon>
    </lineage>
</organism>
<dbReference type="CDD" id="cd23829">
    <property type="entry name" value="RWD_RWDD2"/>
    <property type="match status" value="1"/>
</dbReference>
<dbReference type="Proteomes" id="UP000221080">
    <property type="component" value="Chromosome 17"/>
</dbReference>
<accession>A0A2D0SUI4</accession>
<name>A0A2D0SUI4_ICTPU</name>
<evidence type="ECO:0000259" key="1">
    <source>
        <dbReference type="PROSITE" id="PS50908"/>
    </source>
</evidence>
<dbReference type="InterPro" id="IPR006575">
    <property type="entry name" value="RWD_dom"/>
</dbReference>
<dbReference type="InterPro" id="IPR059181">
    <property type="entry name" value="RWDD2A-B_C"/>
</dbReference>
<dbReference type="PIRSF" id="PIRSF038021">
    <property type="entry name" value="UCP038021_RWDD2"/>
    <property type="match status" value="1"/>
</dbReference>
<dbReference type="Pfam" id="PF06544">
    <property type="entry name" value="Prp3_C"/>
    <property type="match status" value="1"/>
</dbReference>
<dbReference type="KEGG" id="ipu:108277868"/>
<dbReference type="InterPro" id="IPR010541">
    <property type="entry name" value="Prp3_C"/>
</dbReference>
<reference evidence="2" key="1">
    <citation type="journal article" date="2016" name="Nat. Commun.">
        <title>The channel catfish genome sequence provides insights into the evolution of scale formation in teleosts.</title>
        <authorList>
            <person name="Liu Z."/>
            <person name="Liu S."/>
            <person name="Yao J."/>
            <person name="Bao L."/>
            <person name="Zhang J."/>
            <person name="Li Y."/>
            <person name="Jiang C."/>
            <person name="Sun L."/>
            <person name="Wang R."/>
            <person name="Zhang Y."/>
            <person name="Zhou T."/>
            <person name="Zeng Q."/>
            <person name="Fu Q."/>
            <person name="Gao S."/>
            <person name="Li N."/>
            <person name="Koren S."/>
            <person name="Jiang Y."/>
            <person name="Zimin A."/>
            <person name="Xu P."/>
            <person name="Phillippy A.M."/>
            <person name="Geng X."/>
            <person name="Song L."/>
            <person name="Sun F."/>
            <person name="Li C."/>
            <person name="Wang X."/>
            <person name="Chen A."/>
            <person name="Jin Y."/>
            <person name="Yuan Z."/>
            <person name="Yang Y."/>
            <person name="Tan S."/>
            <person name="Peatman E."/>
            <person name="Lu J."/>
            <person name="Qin Z."/>
            <person name="Dunham R."/>
            <person name="Li Z."/>
            <person name="Sonstegard T."/>
            <person name="Feng J."/>
            <person name="Danzmann R.G."/>
            <person name="Schroeder S."/>
            <person name="Scheffler B."/>
            <person name="Duke M.V."/>
            <person name="Ballard L."/>
            <person name="Kucuktas H."/>
            <person name="Kaltenboeck L."/>
            <person name="Liu H."/>
            <person name="Armbruster J."/>
            <person name="Xie Y."/>
            <person name="Kirby M.L."/>
            <person name="Tian Y."/>
            <person name="Flanagan M.E."/>
            <person name="Mu W."/>
            <person name="Waldbieser G.C."/>
        </authorList>
    </citation>
    <scope>NUCLEOTIDE SEQUENCE [LARGE SCALE GENOMIC DNA]</scope>
    <source>
        <strain evidence="2">SDA103</strain>
    </source>
</reference>
<dbReference type="RefSeq" id="XP_017346354.1">
    <property type="nucleotide sequence ID" value="XM_017490865.3"/>
</dbReference>
<protein>
    <submittedName>
        <fullName evidence="3 4">RWD domain-containing protein 2B isoform X1</fullName>
    </submittedName>
</protein>
<dbReference type="CTD" id="10069"/>
<proteinExistence type="predicted"/>
<dbReference type="PANTHER" id="PTHR15955:SF8">
    <property type="entry name" value="RWD DOMAIN-CONTAINING PROTEIN 2B-RELATED"/>
    <property type="match status" value="1"/>
</dbReference>
<sequence length="288" mass="32591">MDQTEHAEAQLAEVELLLSMFPSQEELEVEQIAYAELRAYVEGAADCPPNTRPELCVKIRTHTGVDVSLSCTYPSDYPAVPPEIVVSAMCRRCGALSRAQHARIVSDLRSYLRESCTGDVCVLSAVDWVRDHTHKYLEEEDDSTKGAAETQCTETFTRLWIYSHHIYNKSKRKNILEWAKELQLSGFSMPGKPGVVCVEGLQAACEEFWARVKVLTWKRIMIRHREDIPLGPAGQSAESLRRFDGFEETAFDPHGNRGNHMDLGQLFQFLSERGCGQIFQLYFGVEGR</sequence>
<dbReference type="GeneTree" id="ENSGT00390000007224"/>
<dbReference type="Pfam" id="PF05773">
    <property type="entry name" value="RWD"/>
    <property type="match status" value="1"/>
</dbReference>
<reference evidence="3 4" key="2">
    <citation type="submission" date="2025-04" db="UniProtKB">
        <authorList>
            <consortium name="RefSeq"/>
        </authorList>
    </citation>
    <scope>IDENTIFICATION</scope>
    <source>
        <tissue evidence="3 4">Blood</tissue>
    </source>
</reference>
<feature type="domain" description="RWD" evidence="1">
    <location>
        <begin position="12"/>
        <end position="136"/>
    </location>
</feature>
<dbReference type="InterPro" id="IPR017359">
    <property type="entry name" value="Phi-like"/>
</dbReference>
<dbReference type="OrthoDB" id="432412at2759"/>
<dbReference type="Gene3D" id="3.10.110.10">
    <property type="entry name" value="Ubiquitin Conjugating Enzyme"/>
    <property type="match status" value="1"/>
</dbReference>
<dbReference type="PROSITE" id="PS50908">
    <property type="entry name" value="RWD"/>
    <property type="match status" value="1"/>
</dbReference>
<dbReference type="AlphaFoldDB" id="A0A2D0SUI4"/>
<dbReference type="SUPFAM" id="SSF54495">
    <property type="entry name" value="UBC-like"/>
    <property type="match status" value="1"/>
</dbReference>
<evidence type="ECO:0000313" key="3">
    <source>
        <dbReference type="RefSeq" id="XP_017346354.1"/>
    </source>
</evidence>
<dbReference type="CDD" id="cd24163">
    <property type="entry name" value="RWDD2_C"/>
    <property type="match status" value="1"/>
</dbReference>
<keyword evidence="2" id="KW-1185">Reference proteome</keyword>
<dbReference type="RefSeq" id="XP_017346355.1">
    <property type="nucleotide sequence ID" value="XM_017490866.3"/>
</dbReference>
<evidence type="ECO:0000313" key="2">
    <source>
        <dbReference type="Proteomes" id="UP000221080"/>
    </source>
</evidence>
<dbReference type="PANTHER" id="PTHR15955">
    <property type="entry name" value="RWD DOMAIN CONTAINING PROTEIN 2"/>
    <property type="match status" value="1"/>
</dbReference>